<dbReference type="PROSITE" id="PS51257">
    <property type="entry name" value="PROKAR_LIPOPROTEIN"/>
    <property type="match status" value="1"/>
</dbReference>
<dbReference type="InterPro" id="IPR012334">
    <property type="entry name" value="Pectin_lyas_fold"/>
</dbReference>
<proteinExistence type="predicted"/>
<sequence length="495" mass="57009">MRNDYNAFIVGLLTSCFLIFYPASSFAIKDIYIRVSTILRASNDNVLSTENLPRVYSKLIVDVKCDLEEKCLILPSKAELVIEEKGYIDNGIIKGNNSVLTVMSQVPAIGLKVLIAGTWNNAEVYDSWFDFDNSPNFISNRIIENILLLTDDFHFCHIYFQADRNYFFELPYKGEANLGDKLPYSMVGKTKKRKYVDLYNDNYSFLRIFTIPSNTHLTIHNHLKMLPTNQGAYFIFWEYGKKNVIIDGEGSISGDVREHMYDTPFIKGTNFYGEWGYIFCCRRCVNFYFKDITIGNSFGDCILYTADYTNKKVLSRFSRLLVVDNVKIKYARRNGIVIGAQNVVIQNSLFEGCGIDSIKGTAPRAAIDFEPDGIRVYPETGNDSVYMRNCVFVNNKYDVSSTLNNLETFNKVATYISNCEFTAPLRLNTTNWIEFNNCIIEDITNFQYKITEKTPIKHVIFKYCTIKRMPSILLNASWDNFFLQCRIIEIDKSML</sequence>
<protein>
    <recommendedName>
        <fullName evidence="3">Right-handed parallel beta-helix repeat-containing protein</fullName>
    </recommendedName>
</protein>
<evidence type="ECO:0008006" key="3">
    <source>
        <dbReference type="Google" id="ProtNLM"/>
    </source>
</evidence>
<comment type="caution">
    <text evidence="1">The sequence shown here is derived from an EMBL/GenBank/DDBJ whole genome shotgun (WGS) entry which is preliminary data.</text>
</comment>
<gene>
    <name evidence="1" type="ORF">F2Y81_13555</name>
</gene>
<dbReference type="InterPro" id="IPR011050">
    <property type="entry name" value="Pectin_lyase_fold/virulence"/>
</dbReference>
<dbReference type="SUPFAM" id="SSF51126">
    <property type="entry name" value="Pectin lyase-like"/>
    <property type="match status" value="1"/>
</dbReference>
<name>A0A642PVR0_9BACE</name>
<dbReference type="EMBL" id="VVYV01000021">
    <property type="protein sequence ID" value="KAA5417531.1"/>
    <property type="molecule type" value="Genomic_DNA"/>
</dbReference>
<dbReference type="AlphaFoldDB" id="A0A642PVR0"/>
<organism evidence="1 2">
    <name type="scientific">Bacteroides cellulosilyticus</name>
    <dbReference type="NCBI Taxonomy" id="246787"/>
    <lineage>
        <taxon>Bacteria</taxon>
        <taxon>Pseudomonadati</taxon>
        <taxon>Bacteroidota</taxon>
        <taxon>Bacteroidia</taxon>
        <taxon>Bacteroidales</taxon>
        <taxon>Bacteroidaceae</taxon>
        <taxon>Bacteroides</taxon>
    </lineage>
</organism>
<dbReference type="Proteomes" id="UP000448877">
    <property type="component" value="Unassembled WGS sequence"/>
</dbReference>
<dbReference type="Gene3D" id="2.160.20.10">
    <property type="entry name" value="Single-stranded right-handed beta-helix, Pectin lyase-like"/>
    <property type="match status" value="1"/>
</dbReference>
<dbReference type="RefSeq" id="WP_149919959.1">
    <property type="nucleotide sequence ID" value="NZ_JBDMOC010000015.1"/>
</dbReference>
<reference evidence="1 2" key="1">
    <citation type="journal article" date="2019" name="Nat. Med.">
        <title>A library of human gut bacterial isolates paired with longitudinal multiomics data enables mechanistic microbiome research.</title>
        <authorList>
            <person name="Poyet M."/>
            <person name="Groussin M."/>
            <person name="Gibbons S.M."/>
            <person name="Avila-Pacheco J."/>
            <person name="Jiang X."/>
            <person name="Kearney S.M."/>
            <person name="Perrotta A.R."/>
            <person name="Berdy B."/>
            <person name="Zhao S."/>
            <person name="Lieberman T.D."/>
            <person name="Swanson P.K."/>
            <person name="Smith M."/>
            <person name="Roesemann S."/>
            <person name="Alexander J.E."/>
            <person name="Rich S.A."/>
            <person name="Livny J."/>
            <person name="Vlamakis H."/>
            <person name="Clish C."/>
            <person name="Bullock K."/>
            <person name="Deik A."/>
            <person name="Scott J."/>
            <person name="Pierce K.A."/>
            <person name="Xavier R.J."/>
            <person name="Alm E.J."/>
        </authorList>
    </citation>
    <scope>NUCLEOTIDE SEQUENCE [LARGE SCALE GENOMIC DNA]</scope>
    <source>
        <strain evidence="1 2">BIOML-A6</strain>
    </source>
</reference>
<accession>A0A642PVR0</accession>
<evidence type="ECO:0000313" key="2">
    <source>
        <dbReference type="Proteomes" id="UP000448877"/>
    </source>
</evidence>
<evidence type="ECO:0000313" key="1">
    <source>
        <dbReference type="EMBL" id="KAA5417531.1"/>
    </source>
</evidence>